<feature type="compositionally biased region" description="Polar residues" evidence="8">
    <location>
        <begin position="324"/>
        <end position="336"/>
    </location>
</feature>
<feature type="domain" description="C2H2-type" evidence="9">
    <location>
        <begin position="198"/>
        <end position="225"/>
    </location>
</feature>
<dbReference type="OrthoDB" id="9439903at2759"/>
<evidence type="ECO:0000256" key="1">
    <source>
        <dbReference type="ARBA" id="ARBA00004123"/>
    </source>
</evidence>
<dbReference type="EMBL" id="ML987206">
    <property type="protein sequence ID" value="KAF2242959.1"/>
    <property type="molecule type" value="Genomic_DNA"/>
</dbReference>
<evidence type="ECO:0000256" key="5">
    <source>
        <dbReference type="ARBA" id="ARBA00022833"/>
    </source>
</evidence>
<keyword evidence="4 7" id="KW-0863">Zinc-finger</keyword>
<feature type="compositionally biased region" description="Polar residues" evidence="8">
    <location>
        <begin position="256"/>
        <end position="268"/>
    </location>
</feature>
<dbReference type="GO" id="GO:0000981">
    <property type="term" value="F:DNA-binding transcription factor activity, RNA polymerase II-specific"/>
    <property type="evidence" value="ECO:0007669"/>
    <property type="project" value="InterPro"/>
</dbReference>
<keyword evidence="2" id="KW-0479">Metal-binding</keyword>
<keyword evidence="11" id="KW-1185">Reference proteome</keyword>
<proteinExistence type="predicted"/>
<evidence type="ECO:0000256" key="2">
    <source>
        <dbReference type="ARBA" id="ARBA00022723"/>
    </source>
</evidence>
<evidence type="ECO:0000256" key="7">
    <source>
        <dbReference type="PROSITE-ProRule" id="PRU00042"/>
    </source>
</evidence>
<dbReference type="PROSITE" id="PS50157">
    <property type="entry name" value="ZINC_FINGER_C2H2_2"/>
    <property type="match status" value="2"/>
</dbReference>
<dbReference type="GO" id="GO:0006351">
    <property type="term" value="P:DNA-templated transcription"/>
    <property type="evidence" value="ECO:0007669"/>
    <property type="project" value="InterPro"/>
</dbReference>
<dbReference type="PANTHER" id="PTHR40626">
    <property type="entry name" value="MIP31509P"/>
    <property type="match status" value="1"/>
</dbReference>
<dbReference type="SUPFAM" id="SSF57667">
    <property type="entry name" value="beta-beta-alpha zinc fingers"/>
    <property type="match status" value="1"/>
</dbReference>
<feature type="compositionally biased region" description="Pro residues" evidence="8">
    <location>
        <begin position="78"/>
        <end position="91"/>
    </location>
</feature>
<feature type="compositionally biased region" description="Low complexity" evidence="8">
    <location>
        <begin position="32"/>
        <end position="41"/>
    </location>
</feature>
<dbReference type="Proteomes" id="UP000800094">
    <property type="component" value="Unassembled WGS sequence"/>
</dbReference>
<dbReference type="FunFam" id="3.30.160.60:FF:000100">
    <property type="entry name" value="Zinc finger 45-like"/>
    <property type="match status" value="1"/>
</dbReference>
<protein>
    <recommendedName>
        <fullName evidence="9">C2H2-type domain-containing protein</fullName>
    </recommendedName>
</protein>
<evidence type="ECO:0000256" key="4">
    <source>
        <dbReference type="ARBA" id="ARBA00022771"/>
    </source>
</evidence>
<dbReference type="GO" id="GO:0000978">
    <property type="term" value="F:RNA polymerase II cis-regulatory region sequence-specific DNA binding"/>
    <property type="evidence" value="ECO:0007669"/>
    <property type="project" value="InterPro"/>
</dbReference>
<evidence type="ECO:0000256" key="3">
    <source>
        <dbReference type="ARBA" id="ARBA00022737"/>
    </source>
</evidence>
<dbReference type="GeneID" id="54577582"/>
<dbReference type="AlphaFoldDB" id="A0A6A6HYJ2"/>
<feature type="compositionally biased region" description="Low complexity" evidence="8">
    <location>
        <begin position="162"/>
        <end position="171"/>
    </location>
</feature>
<reference evidence="10" key="1">
    <citation type="journal article" date="2020" name="Stud. Mycol.">
        <title>101 Dothideomycetes genomes: a test case for predicting lifestyles and emergence of pathogens.</title>
        <authorList>
            <person name="Haridas S."/>
            <person name="Albert R."/>
            <person name="Binder M."/>
            <person name="Bloem J."/>
            <person name="Labutti K."/>
            <person name="Salamov A."/>
            <person name="Andreopoulos B."/>
            <person name="Baker S."/>
            <person name="Barry K."/>
            <person name="Bills G."/>
            <person name="Bluhm B."/>
            <person name="Cannon C."/>
            <person name="Castanera R."/>
            <person name="Culley D."/>
            <person name="Daum C."/>
            <person name="Ezra D."/>
            <person name="Gonzalez J."/>
            <person name="Henrissat B."/>
            <person name="Kuo A."/>
            <person name="Liang C."/>
            <person name="Lipzen A."/>
            <person name="Lutzoni F."/>
            <person name="Magnuson J."/>
            <person name="Mondo S."/>
            <person name="Nolan M."/>
            <person name="Ohm R."/>
            <person name="Pangilinan J."/>
            <person name="Park H.-J."/>
            <person name="Ramirez L."/>
            <person name="Alfaro M."/>
            <person name="Sun H."/>
            <person name="Tritt A."/>
            <person name="Yoshinaga Y."/>
            <person name="Zwiers L.-H."/>
            <person name="Turgeon B."/>
            <person name="Goodwin S."/>
            <person name="Spatafora J."/>
            <person name="Crous P."/>
            <person name="Grigoriev I."/>
        </authorList>
    </citation>
    <scope>NUCLEOTIDE SEQUENCE</scope>
    <source>
        <strain evidence="10">CBS 122368</strain>
    </source>
</reference>
<dbReference type="GO" id="GO:0000785">
    <property type="term" value="C:chromatin"/>
    <property type="evidence" value="ECO:0007669"/>
    <property type="project" value="TreeGrafter"/>
</dbReference>
<dbReference type="InterPro" id="IPR007219">
    <property type="entry name" value="XnlR_reg_dom"/>
</dbReference>
<sequence length="1004" mass="110843">MDDRYRQNGLPTPTGGQYQPLAQQPYGGAQHQLPTLPPLQQSGTQFSSLYGHNSNPQTPITPHTPATSASSTSTTIPPIAPQHPPLRPIQPSPSYLSLTSSYSQPPLLPTAPAHSNQHHIAPAPLSTGLQDVRAGGLGLTPHSQLYPHPPVLSNQEPEPVHVVGQQGRRGVLPTHPGRPSPAVGKAITNPNKNAEGKYECPHCNKTYLHLKHLKRHLLRHTGERPYQCHLCKDTFSRSDILKRHFQKCSIRRGNPTGASHLQNAQSHLQKNRPPSGAEANSYLHHIGTSMSYSDAAYGNTTLGGMPPMQTDAYGDGLPSMNAPQSLSARTSRSNSLIRPGSGVEENRRSMSALELGSNRVNFNDFRGPNGLPNSLSHDLSSYGTQQNQTSAAVPNGANHYSYDNTMGPPEMAQNNMPVKSEDTGSATYGRPTLPNVDGLTNAQDSSMRWGSSFNGDPQDNFLMTSMANEPSHGSMFSRLYSQDPGFSGTTSLLDTWVLGSSDPLRNKASALVHFCYPDPSMSTSGSNATHGYETLQAVLSPENVKHFLEQYKNYHSHWPMIHLASFNPTNAYDGLVLTMICIGAVYSERLGVKKVRWLMEIVRAAVFRSSGVYKLASQIPHGVVDSNARSSTEIEETQALIHLHSLFVWHGSQKQRRRALEESWVLARVTRHLGMLRPLPNGHPSFSALHQPGPVDGNEVNTWTWTSWVEQEKRARVMYLIFLIDASVAIFFNVEPQLDVYDIKLPLPADDAAWEALNEEDCACALGLRGEAAQGKNFTGSLRAKQLGMSEALQYLHQGGEFPERATNMFSKFILIHAIHVQIFRIQRQILGICGHSGHSGFSSGTSTPQSQTEWTSTDGSISNPTSGRATPTDSINSRYSHTHQTLRLTMAALELWKRQWDADVQIQYRQRQRRVGFCRDAIHFYFLATLFLRSSRREDWAFRPDARCQQVFNMLKQIRAHVASDSVSKGLDIGSITVVNDNYGIADLTLDMKLLFTPVDETP</sequence>
<feature type="compositionally biased region" description="Polar residues" evidence="8">
    <location>
        <begin position="42"/>
        <end position="57"/>
    </location>
</feature>
<evidence type="ECO:0000256" key="8">
    <source>
        <dbReference type="SAM" id="MobiDB-lite"/>
    </source>
</evidence>
<dbReference type="PROSITE" id="PS00028">
    <property type="entry name" value="ZINC_FINGER_C2H2_1"/>
    <property type="match status" value="1"/>
</dbReference>
<dbReference type="SMART" id="SM00355">
    <property type="entry name" value="ZnF_C2H2"/>
    <property type="match status" value="2"/>
</dbReference>
<dbReference type="PANTHER" id="PTHR40626:SF12">
    <property type="entry name" value="RFEC"/>
    <property type="match status" value="1"/>
</dbReference>
<dbReference type="InterPro" id="IPR013087">
    <property type="entry name" value="Znf_C2H2_type"/>
</dbReference>
<keyword evidence="6" id="KW-0539">Nucleus</keyword>
<dbReference type="Gene3D" id="3.30.160.60">
    <property type="entry name" value="Classic Zinc Finger"/>
    <property type="match status" value="2"/>
</dbReference>
<feature type="compositionally biased region" description="Low complexity" evidence="8">
    <location>
        <begin position="92"/>
        <end position="105"/>
    </location>
</feature>
<accession>A0A6A6HYJ2</accession>
<dbReference type="Pfam" id="PF04082">
    <property type="entry name" value="Fungal_trans"/>
    <property type="match status" value="1"/>
</dbReference>
<feature type="region of interest" description="Disordered" evidence="8">
    <location>
        <begin position="842"/>
        <end position="877"/>
    </location>
</feature>
<evidence type="ECO:0000256" key="6">
    <source>
        <dbReference type="ARBA" id="ARBA00023242"/>
    </source>
</evidence>
<feature type="region of interest" description="Disordered" evidence="8">
    <location>
        <begin position="251"/>
        <end position="280"/>
    </location>
</feature>
<feature type="region of interest" description="Disordered" evidence="8">
    <location>
        <begin position="324"/>
        <end position="347"/>
    </location>
</feature>
<feature type="domain" description="C2H2-type" evidence="9">
    <location>
        <begin position="226"/>
        <end position="256"/>
    </location>
</feature>
<dbReference type="CDD" id="cd12148">
    <property type="entry name" value="fungal_TF_MHR"/>
    <property type="match status" value="1"/>
</dbReference>
<gene>
    <name evidence="10" type="ORF">BU26DRAFT_437665</name>
</gene>
<feature type="compositionally biased region" description="Polar residues" evidence="8">
    <location>
        <begin position="849"/>
        <end position="877"/>
    </location>
</feature>
<evidence type="ECO:0000313" key="10">
    <source>
        <dbReference type="EMBL" id="KAF2242959.1"/>
    </source>
</evidence>
<feature type="compositionally biased region" description="Low complexity" evidence="8">
    <location>
        <begin position="58"/>
        <end position="77"/>
    </location>
</feature>
<evidence type="ECO:0000313" key="11">
    <source>
        <dbReference type="Proteomes" id="UP000800094"/>
    </source>
</evidence>
<keyword evidence="3" id="KW-0677">Repeat</keyword>
<name>A0A6A6HYJ2_9PLEO</name>
<organism evidence="10 11">
    <name type="scientific">Trematosphaeria pertusa</name>
    <dbReference type="NCBI Taxonomy" id="390896"/>
    <lineage>
        <taxon>Eukaryota</taxon>
        <taxon>Fungi</taxon>
        <taxon>Dikarya</taxon>
        <taxon>Ascomycota</taxon>
        <taxon>Pezizomycotina</taxon>
        <taxon>Dothideomycetes</taxon>
        <taxon>Pleosporomycetidae</taxon>
        <taxon>Pleosporales</taxon>
        <taxon>Massarineae</taxon>
        <taxon>Trematosphaeriaceae</taxon>
        <taxon>Trematosphaeria</taxon>
    </lineage>
</organism>
<dbReference type="GO" id="GO:0005634">
    <property type="term" value="C:nucleus"/>
    <property type="evidence" value="ECO:0007669"/>
    <property type="project" value="UniProtKB-SubCell"/>
</dbReference>
<feature type="region of interest" description="Disordered" evidence="8">
    <location>
        <begin position="1"/>
        <end position="190"/>
    </location>
</feature>
<dbReference type="GO" id="GO:0008270">
    <property type="term" value="F:zinc ion binding"/>
    <property type="evidence" value="ECO:0007669"/>
    <property type="project" value="UniProtKB-KW"/>
</dbReference>
<dbReference type="RefSeq" id="XP_033677963.1">
    <property type="nucleotide sequence ID" value="XM_033824252.1"/>
</dbReference>
<comment type="subcellular location">
    <subcellularLocation>
        <location evidence="1">Nucleus</location>
    </subcellularLocation>
</comment>
<evidence type="ECO:0000259" key="9">
    <source>
        <dbReference type="PROSITE" id="PS50157"/>
    </source>
</evidence>
<feature type="compositionally biased region" description="Polar residues" evidence="8">
    <location>
        <begin position="9"/>
        <end position="22"/>
    </location>
</feature>
<dbReference type="InterPro" id="IPR051059">
    <property type="entry name" value="VerF-like"/>
</dbReference>
<dbReference type="InterPro" id="IPR036236">
    <property type="entry name" value="Znf_C2H2_sf"/>
</dbReference>
<keyword evidence="5" id="KW-0862">Zinc</keyword>